<sequence length="62" mass="6898">MTFEVWMLALALVLLIEGAGPLFFPKRWQAYMAELAKSDQNLIRRIGGSLVTAGVVLMIIFS</sequence>
<evidence type="ECO:0000313" key="3">
    <source>
        <dbReference type="Proteomes" id="UP001595621"/>
    </source>
</evidence>
<dbReference type="Pfam" id="PF09838">
    <property type="entry name" value="DUF2065"/>
    <property type="match status" value="1"/>
</dbReference>
<accession>A0ABV7GBT9</accession>
<dbReference type="InterPro" id="IPR019201">
    <property type="entry name" value="DUF2065"/>
</dbReference>
<dbReference type="EMBL" id="JBHRTD010000001">
    <property type="protein sequence ID" value="MFC3136901.1"/>
    <property type="molecule type" value="Genomic_DNA"/>
</dbReference>
<dbReference type="PANTHER" id="PTHR38602:SF1">
    <property type="entry name" value="INNER MEMBRANE PROTEIN"/>
    <property type="match status" value="1"/>
</dbReference>
<feature type="transmembrane region" description="Helical" evidence="1">
    <location>
        <begin position="6"/>
        <end position="24"/>
    </location>
</feature>
<feature type="transmembrane region" description="Helical" evidence="1">
    <location>
        <begin position="45"/>
        <end position="61"/>
    </location>
</feature>
<evidence type="ECO:0000256" key="1">
    <source>
        <dbReference type="SAM" id="Phobius"/>
    </source>
</evidence>
<name>A0ABV7GBT9_9GAMM</name>
<reference evidence="3" key="1">
    <citation type="journal article" date="2019" name="Int. J. Syst. Evol. Microbiol.">
        <title>The Global Catalogue of Microorganisms (GCM) 10K type strain sequencing project: providing services to taxonomists for standard genome sequencing and annotation.</title>
        <authorList>
            <consortium name="The Broad Institute Genomics Platform"/>
            <consortium name="The Broad Institute Genome Sequencing Center for Infectious Disease"/>
            <person name="Wu L."/>
            <person name="Ma J."/>
        </authorList>
    </citation>
    <scope>NUCLEOTIDE SEQUENCE [LARGE SCALE GENOMIC DNA]</scope>
    <source>
        <strain evidence="3">KCTC 52277</strain>
    </source>
</reference>
<comment type="caution">
    <text evidence="2">The sequence shown here is derived from an EMBL/GenBank/DDBJ whole genome shotgun (WGS) entry which is preliminary data.</text>
</comment>
<dbReference type="RefSeq" id="WP_248936673.1">
    <property type="nucleotide sequence ID" value="NZ_JAKILF010000005.1"/>
</dbReference>
<gene>
    <name evidence="2" type="ORF">ACFOE0_01655</name>
</gene>
<keyword evidence="1" id="KW-0472">Membrane</keyword>
<keyword evidence="1" id="KW-0812">Transmembrane</keyword>
<proteinExistence type="predicted"/>
<organism evidence="2 3">
    <name type="scientific">Shewanella submarina</name>
    <dbReference type="NCBI Taxonomy" id="2016376"/>
    <lineage>
        <taxon>Bacteria</taxon>
        <taxon>Pseudomonadati</taxon>
        <taxon>Pseudomonadota</taxon>
        <taxon>Gammaproteobacteria</taxon>
        <taxon>Alteromonadales</taxon>
        <taxon>Shewanellaceae</taxon>
        <taxon>Shewanella</taxon>
    </lineage>
</organism>
<protein>
    <submittedName>
        <fullName evidence="2">DUF2065 domain-containing protein</fullName>
    </submittedName>
</protein>
<keyword evidence="3" id="KW-1185">Reference proteome</keyword>
<evidence type="ECO:0000313" key="2">
    <source>
        <dbReference type="EMBL" id="MFC3136901.1"/>
    </source>
</evidence>
<dbReference type="PANTHER" id="PTHR38602">
    <property type="entry name" value="INNER MEMBRANE PROTEIN-RELATED"/>
    <property type="match status" value="1"/>
</dbReference>
<keyword evidence="1" id="KW-1133">Transmembrane helix</keyword>
<dbReference type="Proteomes" id="UP001595621">
    <property type="component" value="Unassembled WGS sequence"/>
</dbReference>